<reference evidence="2 3" key="1">
    <citation type="submission" date="2020-11" db="EMBL/GenBank/DDBJ databases">
        <authorList>
            <person name="Sun Q."/>
        </authorList>
    </citation>
    <scope>NUCLEOTIDE SEQUENCE [LARGE SCALE GENOMIC DNA]</scope>
    <source>
        <strain evidence="2 3">P8398</strain>
    </source>
</reference>
<dbReference type="EMBL" id="CP065053">
    <property type="protein sequence ID" value="QPI48112.1"/>
    <property type="molecule type" value="Genomic_DNA"/>
</dbReference>
<keyword evidence="3" id="KW-1185">Reference proteome</keyword>
<sequence>MAKHTHQPKTIASATEPPPPVSPITQRINAEGKAMTVVTLGNVTVEVPTPSASELKERLAESQRVMRAFAAALPRHGVRLNLPPTVPRYEADSKDPSLVIRKLGKTRTLGRFDKNGRFIQVKR</sequence>
<protein>
    <submittedName>
        <fullName evidence="2">Uncharacterized protein</fullName>
    </submittedName>
</protein>
<dbReference type="RefSeq" id="WP_206087752.1">
    <property type="nucleotide sequence ID" value="NZ_CP065053.1"/>
</dbReference>
<organism evidence="2 3">
    <name type="scientific">Massilia antarctica</name>
    <dbReference type="NCBI Taxonomy" id="2765360"/>
    <lineage>
        <taxon>Bacteria</taxon>
        <taxon>Pseudomonadati</taxon>
        <taxon>Pseudomonadota</taxon>
        <taxon>Betaproteobacteria</taxon>
        <taxon>Burkholderiales</taxon>
        <taxon>Oxalobacteraceae</taxon>
        <taxon>Telluria group</taxon>
        <taxon>Massilia</taxon>
    </lineage>
</organism>
<feature type="region of interest" description="Disordered" evidence="1">
    <location>
        <begin position="1"/>
        <end position="25"/>
    </location>
</feature>
<gene>
    <name evidence="2" type="ORF">IV454_21495</name>
</gene>
<name>A0AA48WAY5_9BURK</name>
<accession>A0AA48WAY5</accession>
<evidence type="ECO:0000313" key="2">
    <source>
        <dbReference type="EMBL" id="QPI48112.1"/>
    </source>
</evidence>
<proteinExistence type="predicted"/>
<dbReference type="Proteomes" id="UP000662888">
    <property type="component" value="Chromosome"/>
</dbReference>
<evidence type="ECO:0000256" key="1">
    <source>
        <dbReference type="SAM" id="MobiDB-lite"/>
    </source>
</evidence>
<evidence type="ECO:0000313" key="3">
    <source>
        <dbReference type="Proteomes" id="UP000662888"/>
    </source>
</evidence>